<protein>
    <submittedName>
        <fullName evidence="1">Uncharacterized protein</fullName>
    </submittedName>
</protein>
<dbReference type="EMBL" id="JAVIZN010000002">
    <property type="protein sequence ID" value="MDR6201377.1"/>
    <property type="molecule type" value="Genomic_DNA"/>
</dbReference>
<reference evidence="1 2" key="1">
    <citation type="submission" date="2023-08" db="EMBL/GenBank/DDBJ databases">
        <title>Genome sequencing of plant associated microbes to promote plant fitness in Sorghum bicolor and Oryza sativa.</title>
        <authorList>
            <person name="Coleman-Derr D."/>
        </authorList>
    </citation>
    <scope>NUCLEOTIDE SEQUENCE [LARGE SCALE GENOMIC DNA]</scope>
    <source>
        <strain evidence="1 2">SLBN-33</strain>
    </source>
</reference>
<evidence type="ECO:0000313" key="2">
    <source>
        <dbReference type="Proteomes" id="UP001245184"/>
    </source>
</evidence>
<gene>
    <name evidence="1" type="ORF">QF025_000097</name>
</gene>
<comment type="caution">
    <text evidence="1">The sequence shown here is derived from an EMBL/GenBank/DDBJ whole genome shotgun (WGS) entry which is preliminary data.</text>
</comment>
<name>A0ABD5C820_9BURK</name>
<proteinExistence type="predicted"/>
<evidence type="ECO:0000313" key="1">
    <source>
        <dbReference type="EMBL" id="MDR6201377.1"/>
    </source>
</evidence>
<organism evidence="1 2">
    <name type="scientific">Paraburkholderia graminis</name>
    <dbReference type="NCBI Taxonomy" id="60548"/>
    <lineage>
        <taxon>Bacteria</taxon>
        <taxon>Pseudomonadati</taxon>
        <taxon>Pseudomonadota</taxon>
        <taxon>Betaproteobacteria</taxon>
        <taxon>Burkholderiales</taxon>
        <taxon>Burkholderiaceae</taxon>
        <taxon>Paraburkholderia</taxon>
    </lineage>
</organism>
<dbReference type="Proteomes" id="UP001245184">
    <property type="component" value="Unassembled WGS sequence"/>
</dbReference>
<accession>A0ABD5C820</accession>
<sequence>MFCSSRRNARFSLLSLETPAVSASRVSRASCNCVCAVSLETSSAATCSPSPSTRASAVRARFGYPQAFRRRAALFDFARWPSCASASSLRRVPMILRDRMQRVRRSEAPICEGRGCTESCLANADRRTSVMTDDVLPELITNGRHTLRSHLKDAGDGKTIVGRLLPLAKRSRRSHSDWQLTAQSVSKRVAMGIDGTCLTTGRGFSIAATRTSNHSGTYREDSTTPCGRHARIAFITVSEPSSLITRFMLYASTCKLISVLTRSMVRVRK</sequence>
<dbReference type="AlphaFoldDB" id="A0ABD5C820"/>